<organism evidence="2">
    <name type="scientific">Cyprideis torosa</name>
    <dbReference type="NCBI Taxonomy" id="163714"/>
    <lineage>
        <taxon>Eukaryota</taxon>
        <taxon>Metazoa</taxon>
        <taxon>Ecdysozoa</taxon>
        <taxon>Arthropoda</taxon>
        <taxon>Crustacea</taxon>
        <taxon>Oligostraca</taxon>
        <taxon>Ostracoda</taxon>
        <taxon>Podocopa</taxon>
        <taxon>Podocopida</taxon>
        <taxon>Cytherocopina</taxon>
        <taxon>Cytheroidea</taxon>
        <taxon>Cytherideidae</taxon>
        <taxon>Cyprideis</taxon>
    </lineage>
</organism>
<dbReference type="Pfam" id="PF06677">
    <property type="entry name" value="Auto_anti-p27"/>
    <property type="match status" value="1"/>
</dbReference>
<dbReference type="AlphaFoldDB" id="A0A7R8WBJ6"/>
<feature type="region of interest" description="Disordered" evidence="1">
    <location>
        <begin position="115"/>
        <end position="148"/>
    </location>
</feature>
<name>A0A7R8WBJ6_9CRUS</name>
<feature type="region of interest" description="Disordered" evidence="1">
    <location>
        <begin position="1"/>
        <end position="51"/>
    </location>
</feature>
<gene>
    <name evidence="2" type="ORF">CTOB1V02_LOCUS4026</name>
</gene>
<feature type="compositionally biased region" description="Polar residues" evidence="1">
    <location>
        <begin position="125"/>
        <end position="139"/>
    </location>
</feature>
<evidence type="ECO:0000313" key="2">
    <source>
        <dbReference type="EMBL" id="CAD7226101.1"/>
    </source>
</evidence>
<dbReference type="PANTHER" id="PTHR16537:SF1">
    <property type="entry name" value="PROTEIN ZNRD2"/>
    <property type="match status" value="1"/>
</dbReference>
<reference evidence="2" key="1">
    <citation type="submission" date="2020-11" db="EMBL/GenBank/DDBJ databases">
        <authorList>
            <person name="Tran Van P."/>
        </authorList>
    </citation>
    <scope>NUCLEOTIDE SEQUENCE</scope>
</reference>
<dbReference type="PANTHER" id="PTHR16537">
    <property type="entry name" value="SJOEGREN SYNDROME/SCLERODERMA AUTOANTIGEN 1"/>
    <property type="match status" value="1"/>
</dbReference>
<protein>
    <submittedName>
        <fullName evidence="2">Uncharacterized protein</fullName>
    </submittedName>
</protein>
<feature type="compositionally biased region" description="Basic and acidic residues" evidence="1">
    <location>
        <begin position="42"/>
        <end position="51"/>
    </location>
</feature>
<accession>A0A7R8WBJ6</accession>
<dbReference type="EMBL" id="OB660746">
    <property type="protein sequence ID" value="CAD7226101.1"/>
    <property type="molecule type" value="Genomic_DNA"/>
</dbReference>
<feature type="compositionally biased region" description="Low complexity" evidence="1">
    <location>
        <begin position="385"/>
        <end position="398"/>
    </location>
</feature>
<sequence length="427" mass="46103">MSERSVPRGEILENGIGSDDDDWPTARGGGASAAAGGSGRRRPSDHQRHRDEVSRLLGDLLLKGYIMLAESCADCGTVLMKGKEHGDQPFCVSCEPVQPWANDQQQLVQSRLTRANQREAPPRPTNQTQETAGVSTNQRTPPVQTPPTAAAAGCYGNALNSVEGAMEYYASCLRKLVSGAPNGTDSFSPVHHPLILECLQGLKSCTETAAALRSIGQQAPSNDELYSLILSWSENQRVPPQDLWRALDFLSKNGLLVDQILAHFTPAVHDIVCKYVQDGPTVPNHRGGGGGRCGMDQKPPVLSSDQCNLSSQSAPSNDELYSLILSWSENQRVPPQDLWRALDFLSKNGLLVDQILSHFTPAVHDIVCKYVQDGPTVPNHRGGAPAPSSSSQTSSLKIPSETELVGRLIDVLSGHLRHSWESKTRGG</sequence>
<feature type="region of interest" description="Disordered" evidence="1">
    <location>
        <begin position="378"/>
        <end position="398"/>
    </location>
</feature>
<evidence type="ECO:0000256" key="1">
    <source>
        <dbReference type="SAM" id="MobiDB-lite"/>
    </source>
</evidence>
<feature type="compositionally biased region" description="Basic and acidic residues" evidence="1">
    <location>
        <begin position="1"/>
        <end position="11"/>
    </location>
</feature>
<dbReference type="InterPro" id="IPR009563">
    <property type="entry name" value="SSSCA1"/>
</dbReference>
<dbReference type="InterPro" id="IPR051888">
    <property type="entry name" value="UPF0148_domain"/>
</dbReference>
<proteinExistence type="predicted"/>